<accession>A0AAE4MC35</accession>
<name>A0AAE4MC35_9EURY</name>
<gene>
    <name evidence="1" type="ORF">McpAg1_15780</name>
</gene>
<sequence length="461" mass="50371">MPDRTHHLLLVLTLLTLFAAISGCILTPSSDDQSRSAFYIAEKTKLIDPADLQSEEAISTYGAPILLPDTGGYTIQTFGDLFTERPQTYPISFTVYGDPYTVILTRANWDMIDDGIDSYSGQLDPSDYQTGIVLTIAQNNEIRGSFAYKNHRIHIEPLHLSANGGLPLHIIYQDTYPKLPPIPATNNSAAIFTVVGHTTLIAPEIVNSTAFSDTYGPVHIPSPITKYDIVFFHDPIPPLGSETLEIPITIHGNPYTITMQRTEPEDAGASTPIHSYLGQLSGAGSKIYLTEYPGGNMDIGGRLNTDSTTAFGLSFRNGTLISGSVAAPGETIVITPLQTSEYLSTTTNPPYLVYSSLDILPAEPYYLTKIPSGELRLVQVFPIDFVGEHPIPLTDEIFSEHPALRSMIWGIHPPMKAGIEGISSGDYTVMVTQDEADTLIAKFGSEQFLTWNRGTYYLMNG</sequence>
<organism evidence="1 2">
    <name type="scientific">Methanorbis furvi</name>
    <dbReference type="NCBI Taxonomy" id="3028299"/>
    <lineage>
        <taxon>Archaea</taxon>
        <taxon>Methanobacteriati</taxon>
        <taxon>Methanobacteriota</taxon>
        <taxon>Stenosarchaea group</taxon>
        <taxon>Methanomicrobia</taxon>
        <taxon>Methanomicrobiales</taxon>
        <taxon>Methanocorpusculaceae</taxon>
        <taxon>Methanorbis</taxon>
    </lineage>
</organism>
<dbReference type="AlphaFoldDB" id="A0AAE4MC35"/>
<dbReference type="RefSeq" id="WP_338094760.1">
    <property type="nucleotide sequence ID" value="NZ_JAWDKA010000009.1"/>
</dbReference>
<proteinExistence type="predicted"/>
<evidence type="ECO:0000313" key="2">
    <source>
        <dbReference type="Proteomes" id="UP001273136"/>
    </source>
</evidence>
<protein>
    <submittedName>
        <fullName evidence="1">Uncharacterized protein</fullName>
    </submittedName>
</protein>
<evidence type="ECO:0000313" key="1">
    <source>
        <dbReference type="EMBL" id="MDV0442342.1"/>
    </source>
</evidence>
<dbReference type="EMBL" id="JAWDKA010000009">
    <property type="protein sequence ID" value="MDV0442342.1"/>
    <property type="molecule type" value="Genomic_DNA"/>
</dbReference>
<reference evidence="1" key="1">
    <citation type="submission" date="2023-06" db="EMBL/GenBank/DDBJ databases">
        <title>Genome sequence of Methancorpusculaceae sp. Ag1.</title>
        <authorList>
            <person name="Protasov E."/>
            <person name="Platt K."/>
            <person name="Poehlein A."/>
            <person name="Daniel R."/>
            <person name="Brune A."/>
        </authorList>
    </citation>
    <scope>NUCLEOTIDE SEQUENCE</scope>
    <source>
        <strain evidence="1">Ag1</strain>
    </source>
</reference>
<keyword evidence="2" id="KW-1185">Reference proteome</keyword>
<dbReference type="PROSITE" id="PS51257">
    <property type="entry name" value="PROKAR_LIPOPROTEIN"/>
    <property type="match status" value="1"/>
</dbReference>
<dbReference type="Proteomes" id="UP001273136">
    <property type="component" value="Unassembled WGS sequence"/>
</dbReference>
<comment type="caution">
    <text evidence="1">The sequence shown here is derived from an EMBL/GenBank/DDBJ whole genome shotgun (WGS) entry which is preliminary data.</text>
</comment>